<evidence type="ECO:0000313" key="2">
    <source>
        <dbReference type="EMBL" id="MFC5587475.1"/>
    </source>
</evidence>
<reference evidence="3" key="1">
    <citation type="journal article" date="2019" name="Int. J. Syst. Evol. Microbiol.">
        <title>The Global Catalogue of Microorganisms (GCM) 10K type strain sequencing project: providing services to taxonomists for standard genome sequencing and annotation.</title>
        <authorList>
            <consortium name="The Broad Institute Genomics Platform"/>
            <consortium name="The Broad Institute Genome Sequencing Center for Infectious Disease"/>
            <person name="Wu L."/>
            <person name="Ma J."/>
        </authorList>
    </citation>
    <scope>NUCLEOTIDE SEQUENCE [LARGE SCALE GENOMIC DNA]</scope>
    <source>
        <strain evidence="3">CGMCC 4.1434</strain>
    </source>
</reference>
<sequence>MAMRIVWHECKKAFKSPILIGLLLLFAAFNVFVIVDNSYFKDELKVVNQLVDKYGRHITDDSLLQFEKDLQDDLVTLKEITGQEFQSVYDFLGTLSYEDHDLYSEQDWRFIEQLQLKEMYFDMANDIDASYAMIDIQKVAEGTIAKYGLSGHAEKTLLQEYEKFSQRFEEMKQNEEHKEWFFAGKAYLMHSFLFKTVFLNMVIESLMLIILSTALITNYEFENRTQLVTYGTTRGRRLMKDKLGASVAMAALLTTAILVVTLSTYFIVFDYSNVWGTSINSAFNWEYNFPNVAWWNLSIGQFLSGAIAIVFITMLLYSGLTFTLTTFVKNSYIAAILMATFFVLALLIPGFMPTSSNLLFITSYSLSLIVLNTASSFMGSSGLIMFKNFEWMTTVCWTMITLVLCIFSLKWFNKKDIQ</sequence>
<keyword evidence="1" id="KW-0472">Membrane</keyword>
<dbReference type="Proteomes" id="UP001596109">
    <property type="component" value="Unassembled WGS sequence"/>
</dbReference>
<gene>
    <name evidence="2" type="ORF">ACFPRA_00950</name>
</gene>
<evidence type="ECO:0000256" key="1">
    <source>
        <dbReference type="SAM" id="Phobius"/>
    </source>
</evidence>
<dbReference type="EMBL" id="JBHSNO010000001">
    <property type="protein sequence ID" value="MFC5587475.1"/>
    <property type="molecule type" value="Genomic_DNA"/>
</dbReference>
<organism evidence="2 3">
    <name type="scientific">Sporosarcina soli</name>
    <dbReference type="NCBI Taxonomy" id="334736"/>
    <lineage>
        <taxon>Bacteria</taxon>
        <taxon>Bacillati</taxon>
        <taxon>Bacillota</taxon>
        <taxon>Bacilli</taxon>
        <taxon>Bacillales</taxon>
        <taxon>Caryophanaceae</taxon>
        <taxon>Sporosarcina</taxon>
    </lineage>
</organism>
<comment type="caution">
    <text evidence="2">The sequence shown here is derived from an EMBL/GenBank/DDBJ whole genome shotgun (WGS) entry which is preliminary data.</text>
</comment>
<keyword evidence="3" id="KW-1185">Reference proteome</keyword>
<accession>A0ABW0TEW9</accession>
<keyword evidence="1" id="KW-1133">Transmembrane helix</keyword>
<dbReference type="RefSeq" id="WP_381429519.1">
    <property type="nucleotide sequence ID" value="NZ_JBHSNO010000001.1"/>
</dbReference>
<protein>
    <recommendedName>
        <fullName evidence="4">ABC-2 family transporter protein</fullName>
    </recommendedName>
</protein>
<feature type="transmembrane region" description="Helical" evidence="1">
    <location>
        <begin position="391"/>
        <end position="412"/>
    </location>
</feature>
<feature type="transmembrane region" description="Helical" evidence="1">
    <location>
        <begin position="293"/>
        <end position="320"/>
    </location>
</feature>
<evidence type="ECO:0008006" key="4">
    <source>
        <dbReference type="Google" id="ProtNLM"/>
    </source>
</evidence>
<feature type="transmembrane region" description="Helical" evidence="1">
    <location>
        <begin position="332"/>
        <end position="352"/>
    </location>
</feature>
<evidence type="ECO:0000313" key="3">
    <source>
        <dbReference type="Proteomes" id="UP001596109"/>
    </source>
</evidence>
<proteinExistence type="predicted"/>
<feature type="transmembrane region" description="Helical" evidence="1">
    <location>
        <begin position="197"/>
        <end position="216"/>
    </location>
</feature>
<keyword evidence="1" id="KW-0812">Transmembrane</keyword>
<feature type="transmembrane region" description="Helical" evidence="1">
    <location>
        <begin position="243"/>
        <end position="268"/>
    </location>
</feature>
<name>A0ABW0TEW9_9BACL</name>